<protein>
    <submittedName>
        <fullName evidence="6">M20/M25/M40 family metallo-hydrolase</fullName>
    </submittedName>
</protein>
<name>A0ABN2YZX8_9ACTN</name>
<dbReference type="PROSITE" id="PS00758">
    <property type="entry name" value="ARGE_DAPE_CPG2_1"/>
    <property type="match status" value="1"/>
</dbReference>
<keyword evidence="4" id="KW-0862">Zinc</keyword>
<evidence type="ECO:0000313" key="7">
    <source>
        <dbReference type="Proteomes" id="UP001500575"/>
    </source>
</evidence>
<dbReference type="InterPro" id="IPR001261">
    <property type="entry name" value="ArgE/DapE_CS"/>
</dbReference>
<dbReference type="InterPro" id="IPR011650">
    <property type="entry name" value="Peptidase_M20_dimer"/>
</dbReference>
<evidence type="ECO:0000259" key="5">
    <source>
        <dbReference type="Pfam" id="PF07687"/>
    </source>
</evidence>
<gene>
    <name evidence="6" type="ORF">GCM10009843_41200</name>
</gene>
<evidence type="ECO:0000256" key="2">
    <source>
        <dbReference type="ARBA" id="ARBA00022723"/>
    </source>
</evidence>
<dbReference type="PANTHER" id="PTHR43808">
    <property type="entry name" value="ACETYLORNITHINE DEACETYLASE"/>
    <property type="match status" value="1"/>
</dbReference>
<keyword evidence="2" id="KW-0479">Metal-binding</keyword>
<dbReference type="InterPro" id="IPR002933">
    <property type="entry name" value="Peptidase_M20"/>
</dbReference>
<dbReference type="InterPro" id="IPR036264">
    <property type="entry name" value="Bact_exopeptidase_dim_dom"/>
</dbReference>
<dbReference type="SUPFAM" id="SSF55031">
    <property type="entry name" value="Bacterial exopeptidase dimerisation domain"/>
    <property type="match status" value="1"/>
</dbReference>
<reference evidence="6 7" key="1">
    <citation type="journal article" date="2019" name="Int. J. Syst. Evol. Microbiol.">
        <title>The Global Catalogue of Microorganisms (GCM) 10K type strain sequencing project: providing services to taxonomists for standard genome sequencing and annotation.</title>
        <authorList>
            <consortium name="The Broad Institute Genomics Platform"/>
            <consortium name="The Broad Institute Genome Sequencing Center for Infectious Disease"/>
            <person name="Wu L."/>
            <person name="Ma J."/>
        </authorList>
    </citation>
    <scope>NUCLEOTIDE SEQUENCE [LARGE SCALE GENOMIC DNA]</scope>
    <source>
        <strain evidence="6 7">JCM 16021</strain>
    </source>
</reference>
<comment type="caution">
    <text evidence="6">The sequence shown here is derived from an EMBL/GenBank/DDBJ whole genome shotgun (WGS) entry which is preliminary data.</text>
</comment>
<organism evidence="6 7">
    <name type="scientific">Nocardioides bigeumensis</name>
    <dbReference type="NCBI Taxonomy" id="433657"/>
    <lineage>
        <taxon>Bacteria</taxon>
        <taxon>Bacillati</taxon>
        <taxon>Actinomycetota</taxon>
        <taxon>Actinomycetes</taxon>
        <taxon>Propionibacteriales</taxon>
        <taxon>Nocardioidaceae</taxon>
        <taxon>Nocardioides</taxon>
    </lineage>
</organism>
<proteinExistence type="predicted"/>
<feature type="domain" description="Peptidase M20 dimerisation" evidence="5">
    <location>
        <begin position="170"/>
        <end position="274"/>
    </location>
</feature>
<dbReference type="InterPro" id="IPR050072">
    <property type="entry name" value="Peptidase_M20A"/>
</dbReference>
<dbReference type="Gene3D" id="3.30.70.360">
    <property type="match status" value="1"/>
</dbReference>
<dbReference type="PROSITE" id="PS00759">
    <property type="entry name" value="ARGE_DAPE_CPG2_2"/>
    <property type="match status" value="1"/>
</dbReference>
<evidence type="ECO:0000256" key="4">
    <source>
        <dbReference type="ARBA" id="ARBA00022833"/>
    </source>
</evidence>
<dbReference type="PANTHER" id="PTHR43808:SF25">
    <property type="entry name" value="PEPTIDASE M20 DIMERISATION DOMAIN-CONTAINING PROTEIN"/>
    <property type="match status" value="1"/>
</dbReference>
<keyword evidence="7" id="KW-1185">Reference proteome</keyword>
<dbReference type="Gene3D" id="3.40.630.10">
    <property type="entry name" value="Zn peptidases"/>
    <property type="match status" value="1"/>
</dbReference>
<accession>A0ABN2YZX8</accession>
<dbReference type="EMBL" id="BAAAQQ010000014">
    <property type="protein sequence ID" value="GAA2134593.1"/>
    <property type="molecule type" value="Genomic_DNA"/>
</dbReference>
<evidence type="ECO:0000256" key="1">
    <source>
        <dbReference type="ARBA" id="ARBA00001947"/>
    </source>
</evidence>
<comment type="cofactor">
    <cofactor evidence="1">
        <name>Zn(2+)</name>
        <dbReference type="ChEBI" id="CHEBI:29105"/>
    </cofactor>
</comment>
<keyword evidence="3" id="KW-0378">Hydrolase</keyword>
<evidence type="ECO:0000313" key="6">
    <source>
        <dbReference type="EMBL" id="GAA2134593.1"/>
    </source>
</evidence>
<dbReference type="Pfam" id="PF01546">
    <property type="entry name" value="Peptidase_M20"/>
    <property type="match status" value="1"/>
</dbReference>
<dbReference type="SUPFAM" id="SSF53187">
    <property type="entry name" value="Zn-dependent exopeptidases"/>
    <property type="match status" value="1"/>
</dbReference>
<dbReference type="Pfam" id="PF07687">
    <property type="entry name" value="M20_dimer"/>
    <property type="match status" value="1"/>
</dbReference>
<dbReference type="RefSeq" id="WP_344305748.1">
    <property type="nucleotide sequence ID" value="NZ_BAAAQQ010000014.1"/>
</dbReference>
<dbReference type="Proteomes" id="UP001500575">
    <property type="component" value="Unassembled WGS sequence"/>
</dbReference>
<sequence length="370" mass="38830">MSADSRADWTTDWARDQLVALVEIPSLSGDEHAVADHVVTLAEGLGLPVRRQEVPGYGPNVLIGAEEPRLMLTAHLDTVAATGDWDGRATVEGDLVHGLGAVDDKASVVACLLALLLVREAGVDLAGLPVAVGLTVDEEEDGHGSMALAALGPPPHVIALEGTELEICVAEAGILDCFVETSGRSHHGSRPELGDNALHHGFELARELLALPVLNRAHPDTLDNVAFVQEFKGGSDLYVVPDTARMRVVVRLGAVGEAAEATQAIADLCESRGARFELIEAVDPILAPPGAPLVGLLDDAVRRVRGVEPVHTTMPSWTDAHSFAELGSTTVGFGPGSLRFAHRPDEQVAVSEIVEGARVLAAVVLRSGEL</sequence>
<evidence type="ECO:0000256" key="3">
    <source>
        <dbReference type="ARBA" id="ARBA00022801"/>
    </source>
</evidence>